<dbReference type="InterPro" id="IPR008906">
    <property type="entry name" value="HATC_C_dom"/>
</dbReference>
<organism evidence="3 4">
    <name type="scientific">Aphis craccivora</name>
    <name type="common">Cowpea aphid</name>
    <dbReference type="NCBI Taxonomy" id="307492"/>
    <lineage>
        <taxon>Eukaryota</taxon>
        <taxon>Metazoa</taxon>
        <taxon>Ecdysozoa</taxon>
        <taxon>Arthropoda</taxon>
        <taxon>Hexapoda</taxon>
        <taxon>Insecta</taxon>
        <taxon>Pterygota</taxon>
        <taxon>Neoptera</taxon>
        <taxon>Paraneoptera</taxon>
        <taxon>Hemiptera</taxon>
        <taxon>Sternorrhyncha</taxon>
        <taxon>Aphidomorpha</taxon>
        <taxon>Aphidoidea</taxon>
        <taxon>Aphididae</taxon>
        <taxon>Aphidini</taxon>
        <taxon>Aphis</taxon>
        <taxon>Aphis</taxon>
    </lineage>
</organism>
<dbReference type="EMBL" id="VUJU01009335">
    <property type="protein sequence ID" value="KAF0720999.1"/>
    <property type="molecule type" value="Genomic_DNA"/>
</dbReference>
<dbReference type="GO" id="GO:0046983">
    <property type="term" value="F:protein dimerization activity"/>
    <property type="evidence" value="ECO:0007669"/>
    <property type="project" value="InterPro"/>
</dbReference>
<reference evidence="3 4" key="1">
    <citation type="submission" date="2019-08" db="EMBL/GenBank/DDBJ databases">
        <title>Whole genome of Aphis craccivora.</title>
        <authorList>
            <person name="Voronova N.V."/>
            <person name="Shulinski R.S."/>
            <person name="Bandarenka Y.V."/>
            <person name="Zhorov D.G."/>
            <person name="Warner D."/>
        </authorList>
    </citation>
    <scope>NUCLEOTIDE SEQUENCE [LARGE SCALE GENOMIC DNA]</scope>
    <source>
        <strain evidence="3">180601</strain>
        <tissue evidence="3">Whole Body</tissue>
    </source>
</reference>
<feature type="domain" description="HAT C-terminal dimerisation" evidence="2">
    <location>
        <begin position="590"/>
        <end position="643"/>
    </location>
</feature>
<evidence type="ECO:0000256" key="1">
    <source>
        <dbReference type="SAM" id="SignalP"/>
    </source>
</evidence>
<comment type="caution">
    <text evidence="3">The sequence shown here is derived from an EMBL/GenBank/DDBJ whole genome shotgun (WGS) entry which is preliminary data.</text>
</comment>
<name>A0A6G0W2D8_APHCR</name>
<evidence type="ECO:0000313" key="4">
    <source>
        <dbReference type="Proteomes" id="UP000478052"/>
    </source>
</evidence>
<evidence type="ECO:0000313" key="3">
    <source>
        <dbReference type="EMBL" id="KAF0720999.1"/>
    </source>
</evidence>
<keyword evidence="1" id="KW-0732">Signal</keyword>
<dbReference type="AlphaFoldDB" id="A0A6G0W2D8"/>
<gene>
    <name evidence="3" type="ORF">FWK35_00032684</name>
</gene>
<dbReference type="SUPFAM" id="SSF53098">
    <property type="entry name" value="Ribonuclease H-like"/>
    <property type="match status" value="1"/>
</dbReference>
<dbReference type="PANTHER" id="PTHR37162">
    <property type="entry name" value="HAT FAMILY DIMERISATION DOMAINCONTAINING PROTEIN-RELATED"/>
    <property type="match status" value="1"/>
</dbReference>
<protein>
    <submittedName>
        <fullName evidence="3">DUF4371 domain-containing protein</fullName>
    </submittedName>
</protein>
<accession>A0A6G0W2D8</accession>
<feature type="chain" id="PRO_5026246172" evidence="1">
    <location>
        <begin position="16"/>
        <end position="704"/>
    </location>
</feature>
<feature type="signal peptide" evidence="1">
    <location>
        <begin position="1"/>
        <end position="15"/>
    </location>
</feature>
<proteinExistence type="predicted"/>
<evidence type="ECO:0000259" key="2">
    <source>
        <dbReference type="Pfam" id="PF05699"/>
    </source>
</evidence>
<sequence length="704" mass="80183">MCIIRLVRLLSSVNCVILCLLLEINKMGKKSKVQYTQKFRKEWFSDSGLKDWIEDIPTDPTSARCKYCKCTLNARYSDLNAHSISKKHFTSSQPFSNARQLKLPFKPVNPPSLKTYIIEASMTLFVTCHCAIHNIDHLTDLNKKCFSDQSEVVNIKLHRTKCSGIIKNILFCHFKQMLRQDIGDSPYSLLLDESTDISVTKQLGVCIVYYSASQNRTVSTYLKLETIDAGTAVSVLNGMKSVLSFYNLDLQNLRGIGTDNANVMVGRENGVFSMLLKEVDHLILIRCVCHSVQLSVSAAAANVLPTHLEFLLSETYNWFSKSTNRQLSYKQLYNAINNGIDPLKILCVAQTRWLSIEDAVTRILDQWLELKQHFKIAASHEKCYKAKMLSEMYTDVNNEAYLMFLKPILSEAQYVNKIFQSNNADPAKLLDSLILLIETLGRLITTPACKANLLDVNTNISDYLHPKPYLGNAFEEKMKYLSTNKFISESNEKILRSVCVKFIVTLINQLKSRLPNNIEILRKVSLFSPKNCLNPLKDSITNLVKLMKFKNVDNIEFQWRKLHLIQWINTKSTAELWSEIAEYRDASGENPFKELVELAKCLLVLPWSNGEVERAFSQMNIVKNSHRNRLSNDMTNSILTIRSGLRRMNKCCHDYEFPTDVIGEIGTLAAYCAHTSPLSPVSVCSSHEYNIENLESDPDDPLEI</sequence>
<dbReference type="InterPro" id="IPR012337">
    <property type="entry name" value="RNaseH-like_sf"/>
</dbReference>
<dbReference type="Pfam" id="PF05699">
    <property type="entry name" value="Dimer_Tnp_hAT"/>
    <property type="match status" value="1"/>
</dbReference>
<dbReference type="OrthoDB" id="6779154at2759"/>
<dbReference type="PANTHER" id="PTHR37162:SF1">
    <property type="entry name" value="BED-TYPE DOMAIN-CONTAINING PROTEIN"/>
    <property type="match status" value="1"/>
</dbReference>
<keyword evidence="4" id="KW-1185">Reference proteome</keyword>
<dbReference type="Proteomes" id="UP000478052">
    <property type="component" value="Unassembled WGS sequence"/>
</dbReference>